<protein>
    <recommendedName>
        <fullName evidence="4">DUF3052 domain-containing protein</fullName>
    </recommendedName>
</protein>
<dbReference type="EMBL" id="JACHJB010000002">
    <property type="protein sequence ID" value="MBB6347465.1"/>
    <property type="molecule type" value="Genomic_DNA"/>
</dbReference>
<reference evidence="2 3" key="1">
    <citation type="submission" date="2020-08" db="EMBL/GenBank/DDBJ databases">
        <title>Sequencing the genomes of 1000 actinobacteria strains.</title>
        <authorList>
            <person name="Klenk H.-P."/>
        </authorList>
    </citation>
    <scope>NUCLEOTIDE SEQUENCE [LARGE SCALE GENOMIC DNA]</scope>
    <source>
        <strain evidence="2 3">DSM 45913</strain>
    </source>
</reference>
<accession>A0A7X0F053</accession>
<proteinExistence type="predicted"/>
<evidence type="ECO:0008006" key="4">
    <source>
        <dbReference type="Google" id="ProtNLM"/>
    </source>
</evidence>
<keyword evidence="3" id="KW-1185">Reference proteome</keyword>
<gene>
    <name evidence="2" type="ORF">FHU36_004010</name>
</gene>
<evidence type="ECO:0000313" key="2">
    <source>
        <dbReference type="EMBL" id="MBB6347465.1"/>
    </source>
</evidence>
<evidence type="ECO:0000313" key="3">
    <source>
        <dbReference type="Proteomes" id="UP000583800"/>
    </source>
</evidence>
<feature type="region of interest" description="Disordered" evidence="1">
    <location>
        <begin position="1"/>
        <end position="22"/>
    </location>
</feature>
<dbReference type="Proteomes" id="UP000583800">
    <property type="component" value="Unassembled WGS sequence"/>
</dbReference>
<dbReference type="RefSeq" id="WP_221496454.1">
    <property type="nucleotide sequence ID" value="NZ_JACHJB010000002.1"/>
</dbReference>
<comment type="caution">
    <text evidence="2">The sequence shown here is derived from an EMBL/GenBank/DDBJ whole genome shotgun (WGS) entry which is preliminary data.</text>
</comment>
<evidence type="ECO:0000256" key="1">
    <source>
        <dbReference type="SAM" id="MobiDB-lite"/>
    </source>
</evidence>
<dbReference type="AlphaFoldDB" id="A0A7X0F053"/>
<organism evidence="2 3">
    <name type="scientific">Nonomuraea muscovyensis</name>
    <dbReference type="NCBI Taxonomy" id="1124761"/>
    <lineage>
        <taxon>Bacteria</taxon>
        <taxon>Bacillati</taxon>
        <taxon>Actinomycetota</taxon>
        <taxon>Actinomycetes</taxon>
        <taxon>Streptosporangiales</taxon>
        <taxon>Streptosporangiaceae</taxon>
        <taxon>Nonomuraea</taxon>
    </lineage>
</organism>
<sequence>MSGPDHRDRVGPLPEGARHTDDLDQATVAVLFAADAASARSLLDEHRDGLTRPGTLWVAYPKGNTSDINRDTLWPIVGEYGLRPNGQVAVDDVWSALRFRPLKEGEPPFTGGRST</sequence>
<name>A0A7X0F053_9ACTN</name>